<evidence type="ECO:0000313" key="2">
    <source>
        <dbReference type="EMBL" id="RLQ86410.1"/>
    </source>
</evidence>
<keyword evidence="3" id="KW-1185">Reference proteome</keyword>
<accession>A0A3L7J787</accession>
<dbReference type="EMBL" id="RCWJ01000001">
    <property type="protein sequence ID" value="RLQ86410.1"/>
    <property type="molecule type" value="Genomic_DNA"/>
</dbReference>
<comment type="caution">
    <text evidence="2">The sequence shown here is derived from an EMBL/GenBank/DDBJ whole genome shotgun (WGS) entry which is preliminary data.</text>
</comment>
<evidence type="ECO:0000256" key="1">
    <source>
        <dbReference type="SAM" id="MobiDB-lite"/>
    </source>
</evidence>
<name>A0A3L7J787_9MICO</name>
<feature type="region of interest" description="Disordered" evidence="1">
    <location>
        <begin position="1"/>
        <end position="33"/>
    </location>
</feature>
<feature type="compositionally biased region" description="Low complexity" evidence="1">
    <location>
        <begin position="21"/>
        <end position="33"/>
    </location>
</feature>
<dbReference type="AlphaFoldDB" id="A0A3L7J787"/>
<reference evidence="2 3" key="1">
    <citation type="submission" date="2018-10" db="EMBL/GenBank/DDBJ databases">
        <authorList>
            <person name="Li J."/>
        </authorList>
    </citation>
    <scope>NUCLEOTIDE SEQUENCE [LARGE SCALE GENOMIC DNA]</scope>
    <source>
        <strain evidence="2 3">ZD1-4</strain>
    </source>
</reference>
<proteinExistence type="predicted"/>
<gene>
    <name evidence="2" type="ORF">D9V28_06230</name>
</gene>
<dbReference type="Proteomes" id="UP000282460">
    <property type="component" value="Unassembled WGS sequence"/>
</dbReference>
<organism evidence="2 3">
    <name type="scientific">Mycetocola zhadangensis</name>
    <dbReference type="NCBI Taxonomy" id="1164595"/>
    <lineage>
        <taxon>Bacteria</taxon>
        <taxon>Bacillati</taxon>
        <taxon>Actinomycetota</taxon>
        <taxon>Actinomycetes</taxon>
        <taxon>Micrococcales</taxon>
        <taxon>Microbacteriaceae</taxon>
        <taxon>Mycetocola</taxon>
    </lineage>
</organism>
<evidence type="ECO:0000313" key="3">
    <source>
        <dbReference type="Proteomes" id="UP000282460"/>
    </source>
</evidence>
<sequence length="65" mass="6560">MPAVDSKSGGVVPPPGARAASSSTTRIGESSSTFAALSRVASVRLRPSKAVHEAATVQHPLSAFD</sequence>
<protein>
    <submittedName>
        <fullName evidence="2">Uncharacterized protein</fullName>
    </submittedName>
</protein>